<dbReference type="STRING" id="273075.gene:9572537"/>
<dbReference type="EMBL" id="AL445067">
    <property type="protein sequence ID" value="CAC12435.1"/>
    <property type="molecule type" value="Genomic_DNA"/>
</dbReference>
<name>Q9HIM5_THEAC</name>
<evidence type="ECO:0000259" key="10">
    <source>
        <dbReference type="PROSITE" id="PS51898"/>
    </source>
</evidence>
<dbReference type="GO" id="GO:0005737">
    <property type="term" value="C:cytoplasm"/>
    <property type="evidence" value="ECO:0007669"/>
    <property type="project" value="UniProtKB-SubCell"/>
</dbReference>
<dbReference type="KEGG" id="tac:Ta1314"/>
<dbReference type="PDBsum" id="5HXY"/>
<dbReference type="Pfam" id="PF13495">
    <property type="entry name" value="Phage_int_SAM_4"/>
    <property type="match status" value="1"/>
</dbReference>
<evidence type="ECO:0000256" key="7">
    <source>
        <dbReference type="ARBA" id="ARBA00023172"/>
    </source>
</evidence>
<evidence type="ECO:0000313" key="13">
    <source>
        <dbReference type="Proteomes" id="UP000001024"/>
    </source>
</evidence>
<dbReference type="InterPro" id="IPR013762">
    <property type="entry name" value="Integrase-like_cat_sf"/>
</dbReference>
<accession>Q9HIM5</accession>
<reference evidence="12 13" key="1">
    <citation type="journal article" date="2000" name="Nature">
        <title>The genome sequence of the thermoacidophilic scavenger Thermoplasma acidophilum.</title>
        <authorList>
            <person name="Ruepp A."/>
            <person name="Graml W."/>
            <person name="Santos-Martinez M.L."/>
            <person name="Koretke K.K."/>
            <person name="Volker C."/>
            <person name="Mewes H.W."/>
            <person name="Frishman D."/>
            <person name="Stocker S."/>
            <person name="Lupas A.N."/>
            <person name="Baumeister W."/>
        </authorList>
    </citation>
    <scope>NUCLEOTIDE SEQUENCE [LARGE SCALE GENOMIC DNA]</scope>
    <source>
        <strain evidence="13">ATCC 25905 / DSM 1728 / JCM 9062 / NBRC 15155 / AMRC-C165</strain>
    </source>
</reference>
<keyword evidence="6 9" id="KW-0238">DNA-binding</keyword>
<keyword evidence="7 9" id="KW-0233">DNA recombination</keyword>
<dbReference type="InterPro" id="IPR044068">
    <property type="entry name" value="CB"/>
</dbReference>
<evidence type="ECO:0000256" key="4">
    <source>
        <dbReference type="ARBA" id="ARBA00022829"/>
    </source>
</evidence>
<gene>
    <name evidence="9" type="primary">xerA</name>
    <name evidence="12" type="ordered locus">Ta1314</name>
</gene>
<dbReference type="PDB" id="5HXY">
    <property type="method" value="X-ray"/>
    <property type="resolution" value="2.50 A"/>
    <property type="chains" value="A/B/C/D/E/F=1-283"/>
</dbReference>
<evidence type="ECO:0007829" key="14">
    <source>
        <dbReference type="PDB" id="5HXY"/>
    </source>
</evidence>
<feature type="active site" evidence="9">
    <location>
        <position position="161"/>
    </location>
</feature>
<dbReference type="InterPro" id="IPR004107">
    <property type="entry name" value="Integrase_SAM-like_N"/>
</dbReference>
<organism evidence="12 13">
    <name type="scientific">Thermoplasma acidophilum (strain ATCC 25905 / DSM 1728 / JCM 9062 / NBRC 15155 / AMRC-C165)</name>
    <dbReference type="NCBI Taxonomy" id="273075"/>
    <lineage>
        <taxon>Archaea</taxon>
        <taxon>Methanobacteriati</taxon>
        <taxon>Thermoplasmatota</taxon>
        <taxon>Thermoplasmata</taxon>
        <taxon>Thermoplasmatales</taxon>
        <taxon>Thermoplasmataceae</taxon>
        <taxon>Thermoplasma</taxon>
    </lineage>
</organism>
<dbReference type="InterPro" id="IPR033686">
    <property type="entry name" value="XerA"/>
</dbReference>
<dbReference type="AlphaFoldDB" id="Q9HIM5"/>
<dbReference type="GO" id="GO:0007059">
    <property type="term" value="P:chromosome segregation"/>
    <property type="evidence" value="ECO:0007669"/>
    <property type="project" value="UniProtKB-KW"/>
</dbReference>
<keyword evidence="3" id="KW-0132">Cell division</keyword>
<dbReference type="SUPFAM" id="SSF56349">
    <property type="entry name" value="DNA breaking-rejoining enzymes"/>
    <property type="match status" value="1"/>
</dbReference>
<dbReference type="PROSITE" id="PS51900">
    <property type="entry name" value="CB"/>
    <property type="match status" value="1"/>
</dbReference>
<feature type="active site" evidence="9">
    <location>
        <position position="255"/>
    </location>
</feature>
<proteinExistence type="evidence at protein level"/>
<evidence type="ECO:0000256" key="2">
    <source>
        <dbReference type="ARBA" id="ARBA00022490"/>
    </source>
</evidence>
<keyword evidence="4" id="KW-0159">Chromosome partition</keyword>
<keyword evidence="8" id="KW-0131">Cell cycle</keyword>
<keyword evidence="14" id="KW-0002">3D-structure</keyword>
<evidence type="ECO:0000256" key="1">
    <source>
        <dbReference type="ARBA" id="ARBA00004496"/>
    </source>
</evidence>
<dbReference type="Proteomes" id="UP000001024">
    <property type="component" value="Chromosome"/>
</dbReference>
<dbReference type="PANTHER" id="PTHR30349">
    <property type="entry name" value="PHAGE INTEGRASE-RELATED"/>
    <property type="match status" value="1"/>
</dbReference>
<dbReference type="HAMAP" id="MF_02055">
    <property type="entry name" value="Recomb_XerA"/>
    <property type="match status" value="1"/>
</dbReference>
<dbReference type="HOGENOM" id="CLU_027562_9_2_2"/>
<dbReference type="PANTHER" id="PTHR30349:SF77">
    <property type="entry name" value="TYROSINE RECOMBINASE XERC"/>
    <property type="match status" value="1"/>
</dbReference>
<feature type="domain" description="Core-binding (CB)" evidence="11">
    <location>
        <begin position="3"/>
        <end position="85"/>
    </location>
</feature>
<dbReference type="InterPro" id="IPR010998">
    <property type="entry name" value="Integrase_recombinase_N"/>
</dbReference>
<dbReference type="NCBIfam" id="NF040815">
    <property type="entry name" value="recomb_XerA_Arch"/>
    <property type="match status" value="1"/>
</dbReference>
<dbReference type="RefSeq" id="WP_010901720.1">
    <property type="nucleotide sequence ID" value="NC_002578.1"/>
</dbReference>
<evidence type="ECO:0000256" key="9">
    <source>
        <dbReference type="HAMAP-Rule" id="MF_02055"/>
    </source>
</evidence>
<evidence type="ECO:0000256" key="5">
    <source>
        <dbReference type="ARBA" id="ARBA00022908"/>
    </source>
</evidence>
<dbReference type="GO" id="GO:0006313">
    <property type="term" value="P:DNA transposition"/>
    <property type="evidence" value="ECO:0007669"/>
    <property type="project" value="UniProtKB-UniRule"/>
</dbReference>
<feature type="active site" description="O-(3'-phospho-DNA)-tyrosine intermediate" evidence="9">
    <location>
        <position position="264"/>
    </location>
</feature>
<dbReference type="OrthoDB" id="142231at2157"/>
<evidence type="ECO:0000313" key="12">
    <source>
        <dbReference type="EMBL" id="CAC12435.1"/>
    </source>
</evidence>
<dbReference type="GO" id="GO:0003677">
    <property type="term" value="F:DNA binding"/>
    <property type="evidence" value="ECO:0007669"/>
    <property type="project" value="UniProtKB-UniRule"/>
</dbReference>
<dbReference type="PaxDb" id="273075-Ta1314"/>
<dbReference type="InterPro" id="IPR050090">
    <property type="entry name" value="Tyrosine_recombinase_XerCD"/>
</dbReference>
<dbReference type="Gene3D" id="1.10.150.130">
    <property type="match status" value="1"/>
</dbReference>
<dbReference type="GO" id="GO:0009037">
    <property type="term" value="F:tyrosine-based site-specific recombinase activity"/>
    <property type="evidence" value="ECO:0007669"/>
    <property type="project" value="UniProtKB-UniRule"/>
</dbReference>
<comment type="function">
    <text evidence="9">Site-specific tyrosine recombinase, which acts by catalyzing the cutting and rejoining of the recombining DNA molecules.</text>
</comment>
<dbReference type="InParanoid" id="Q9HIM5"/>
<feature type="active site" evidence="9">
    <location>
        <position position="232"/>
    </location>
</feature>
<evidence type="ECO:0000259" key="11">
    <source>
        <dbReference type="PROSITE" id="PS51900"/>
    </source>
</evidence>
<dbReference type="Gene3D" id="1.10.443.10">
    <property type="entry name" value="Intergrase catalytic core"/>
    <property type="match status" value="1"/>
</dbReference>
<dbReference type="InterPro" id="IPR002104">
    <property type="entry name" value="Integrase_catalytic"/>
</dbReference>
<evidence type="ECO:0000256" key="8">
    <source>
        <dbReference type="ARBA" id="ARBA00023306"/>
    </source>
</evidence>
<keyword evidence="5 9" id="KW-0229">DNA integration</keyword>
<keyword evidence="13" id="KW-1185">Reference proteome</keyword>
<feature type="active site" evidence="9">
    <location>
        <position position="136"/>
    </location>
</feature>
<dbReference type="GO" id="GO:0051301">
    <property type="term" value="P:cell division"/>
    <property type="evidence" value="ECO:0007669"/>
    <property type="project" value="UniProtKB-KW"/>
</dbReference>
<sequence length="283" mass="32785">MPAETNEYLSRFVEYMTGERKSRYTIKEYRFLVDQFLSFMNKKPDEITPMDIERYKNFLAVKKRYSKTSQYLAIKAVKLFYKALDLRVPINLTPPKRPSHMPVYLSEDEAKRLIEAASSDTRMYAIVSVLAYTGVRVGELCNLKISDVDLQESIINVRSGKGDKDRIVIMAEECVKALGSYLDLRLSMDTDNDYLFVSNRRVRFDTSTIERMIRDLGKKAGIQKKVTPHVLRHTFATSVLRNGGDIRFIQQILGHASVATTQIYTHLNDSALREMYTQHRPRY</sequence>
<feature type="domain" description="Tyr recombinase" evidence="10">
    <location>
        <begin position="100"/>
        <end position="277"/>
    </location>
</feature>
<dbReference type="eggNOG" id="arCOG01241">
    <property type="taxonomic scope" value="Archaea"/>
</dbReference>
<comment type="similarity">
    <text evidence="9">Belongs to the 'phage' integrase family. XerA subfamily.</text>
</comment>
<reference evidence="14" key="2">
    <citation type="journal article" date="2016" name="FEBS Lett.">
        <title>Crystal structure of Thermoplasma acidophilum XerA recombinase shows large C-shape clamp conformation and cis-cleavage mode for nucleophilic tyrosine.</title>
        <authorList>
            <person name="Jo C.H."/>
            <person name="Kim J."/>
            <person name="Han A.R."/>
            <person name="Park S.Y."/>
            <person name="Hwang K.Y."/>
            <person name="Nam K.H."/>
        </authorList>
    </citation>
    <scope>X-RAY CRYSTALLOGRAPHY (2.50 ANGSTROMS)</scope>
</reference>
<dbReference type="Pfam" id="PF00589">
    <property type="entry name" value="Phage_integrase"/>
    <property type="match status" value="1"/>
</dbReference>
<evidence type="ECO:0000256" key="6">
    <source>
        <dbReference type="ARBA" id="ARBA00023125"/>
    </source>
</evidence>
<dbReference type="FunCoup" id="Q9HIM5">
    <property type="interactions" value="1"/>
</dbReference>
<dbReference type="InterPro" id="IPR011010">
    <property type="entry name" value="DNA_brk_join_enz"/>
</dbReference>
<dbReference type="PROSITE" id="PS51898">
    <property type="entry name" value="TYR_RECOMBINASE"/>
    <property type="match status" value="1"/>
</dbReference>
<dbReference type="SMR" id="Q9HIM5"/>
<comment type="subcellular location">
    <subcellularLocation>
        <location evidence="1 9">Cytoplasm</location>
    </subcellularLocation>
</comment>
<protein>
    <recommendedName>
        <fullName evidence="9">Tyrosine recombinase XerA</fullName>
    </recommendedName>
</protein>
<keyword evidence="2 9" id="KW-0963">Cytoplasm</keyword>
<evidence type="ECO:0000256" key="3">
    <source>
        <dbReference type="ARBA" id="ARBA00022618"/>
    </source>
</evidence>
<feature type="active site" evidence="9">
    <location>
        <position position="229"/>
    </location>
</feature>
<dbReference type="EnsemblBacteria" id="CAC12435">
    <property type="protein sequence ID" value="CAC12435"/>
    <property type="gene ID" value="CAC12435"/>
</dbReference>